<evidence type="ECO:0008006" key="5">
    <source>
        <dbReference type="Google" id="ProtNLM"/>
    </source>
</evidence>
<sequence>MPDLRVHPRRNIPRVLASVPRSEMAAPLEQPNEPLTADTFDDGDSAISAPFSTDLTSLRSSIQRFQEENGRTYHSMSSGSKNCPKDNNGVTANSPENTTTLTTRGKTSGSDKPDLQHHVWLLTLHGRLGLSPKIEGTAKRVLDVGTGTGIWAIEYADLHPDSEVVGVDLSPIQPSLVPPNCSFEVDDLEKEWTWTTPFDLIFARVMTGSFTDMPGFIKNSFDNLEPGGYLEMQDVTFPMECDDNTLDKNSELYRLGDLLMEASAAAGRLNNEAPKYKSYLEKAGFVDVVEKRYKWPLNQWPKDKHYKELGAWTFDNLDKGMEGFSMALFTRYLGWSSEDVILFCAAARKQLRDLRIHAYSPIYVVYGRKPETASSPQSSP</sequence>
<dbReference type="Pfam" id="PF13489">
    <property type="entry name" value="Methyltransf_23"/>
    <property type="match status" value="1"/>
</dbReference>
<feature type="region of interest" description="Disordered" evidence="2">
    <location>
        <begin position="17"/>
        <end position="51"/>
    </location>
</feature>
<gene>
    <name evidence="3" type="ORF">FZEAL_5370</name>
</gene>
<feature type="compositionally biased region" description="Polar residues" evidence="2">
    <location>
        <begin position="72"/>
        <end position="81"/>
    </location>
</feature>
<reference evidence="3" key="2">
    <citation type="submission" date="2020-05" db="EMBL/GenBank/DDBJ databases">
        <authorList>
            <person name="Kim H.-S."/>
            <person name="Proctor R.H."/>
            <person name="Brown D.W."/>
        </authorList>
    </citation>
    <scope>NUCLEOTIDE SEQUENCE</scope>
    <source>
        <strain evidence="3">NRRL 22465</strain>
    </source>
</reference>
<accession>A0A8H4UKA6</accession>
<evidence type="ECO:0000256" key="2">
    <source>
        <dbReference type="SAM" id="MobiDB-lite"/>
    </source>
</evidence>
<comment type="similarity">
    <text evidence="1">Belongs to the methyltransferase superfamily. LaeA methyltransferase family.</text>
</comment>
<dbReference type="GO" id="GO:0008168">
    <property type="term" value="F:methyltransferase activity"/>
    <property type="evidence" value="ECO:0007669"/>
    <property type="project" value="TreeGrafter"/>
</dbReference>
<name>A0A8H4UKA6_9HYPO</name>
<dbReference type="Proteomes" id="UP000635477">
    <property type="component" value="Unassembled WGS sequence"/>
</dbReference>
<dbReference type="InterPro" id="IPR029063">
    <property type="entry name" value="SAM-dependent_MTases_sf"/>
</dbReference>
<dbReference type="AlphaFoldDB" id="A0A8H4UKA6"/>
<keyword evidence="4" id="KW-1185">Reference proteome</keyword>
<feature type="compositionally biased region" description="Polar residues" evidence="2">
    <location>
        <begin position="88"/>
        <end position="97"/>
    </location>
</feature>
<dbReference type="PANTHER" id="PTHR43591:SF31">
    <property type="entry name" value="LAEA-LIKE, PUTATIVE (AFU_ORTHOLOGUE AFUA_8G01930)-RELATED"/>
    <property type="match status" value="1"/>
</dbReference>
<reference evidence="3" key="1">
    <citation type="journal article" date="2020" name="BMC Genomics">
        <title>Correction to: Identification and distribution of gene clusters required for synthesis of sphingolipid metabolism inhibitors in diverse species of the filamentous fungus Fusarium.</title>
        <authorList>
            <person name="Kim H.S."/>
            <person name="Lohmar J.M."/>
            <person name="Busman M."/>
            <person name="Brown D.W."/>
            <person name="Naumann T.A."/>
            <person name="Divon H.H."/>
            <person name="Lysoe E."/>
            <person name="Uhlig S."/>
            <person name="Proctor R.H."/>
        </authorList>
    </citation>
    <scope>NUCLEOTIDE SEQUENCE</scope>
    <source>
        <strain evidence="3">NRRL 22465</strain>
    </source>
</reference>
<dbReference type="CDD" id="cd02440">
    <property type="entry name" value="AdoMet_MTases"/>
    <property type="match status" value="1"/>
</dbReference>
<feature type="region of interest" description="Disordered" evidence="2">
    <location>
        <begin position="69"/>
        <end position="112"/>
    </location>
</feature>
<dbReference type="SUPFAM" id="SSF53335">
    <property type="entry name" value="S-adenosyl-L-methionine-dependent methyltransferases"/>
    <property type="match status" value="1"/>
</dbReference>
<dbReference type="EMBL" id="JABEYC010000386">
    <property type="protein sequence ID" value="KAF4978209.1"/>
    <property type="molecule type" value="Genomic_DNA"/>
</dbReference>
<evidence type="ECO:0000313" key="3">
    <source>
        <dbReference type="EMBL" id="KAF4978209.1"/>
    </source>
</evidence>
<evidence type="ECO:0000313" key="4">
    <source>
        <dbReference type="Proteomes" id="UP000635477"/>
    </source>
</evidence>
<dbReference type="OrthoDB" id="2013972at2759"/>
<proteinExistence type="inferred from homology"/>
<dbReference type="Gene3D" id="3.40.50.150">
    <property type="entry name" value="Vaccinia Virus protein VP39"/>
    <property type="match status" value="1"/>
</dbReference>
<comment type="caution">
    <text evidence="3">The sequence shown here is derived from an EMBL/GenBank/DDBJ whole genome shotgun (WGS) entry which is preliminary data.</text>
</comment>
<dbReference type="PANTHER" id="PTHR43591">
    <property type="entry name" value="METHYLTRANSFERASE"/>
    <property type="match status" value="1"/>
</dbReference>
<protein>
    <recommendedName>
        <fullName evidence="5">Methyltransferase</fullName>
    </recommendedName>
</protein>
<evidence type="ECO:0000256" key="1">
    <source>
        <dbReference type="ARBA" id="ARBA00038158"/>
    </source>
</evidence>
<organism evidence="3 4">
    <name type="scientific">Fusarium zealandicum</name>
    <dbReference type="NCBI Taxonomy" id="1053134"/>
    <lineage>
        <taxon>Eukaryota</taxon>
        <taxon>Fungi</taxon>
        <taxon>Dikarya</taxon>
        <taxon>Ascomycota</taxon>
        <taxon>Pezizomycotina</taxon>
        <taxon>Sordariomycetes</taxon>
        <taxon>Hypocreomycetidae</taxon>
        <taxon>Hypocreales</taxon>
        <taxon>Nectriaceae</taxon>
        <taxon>Fusarium</taxon>
        <taxon>Fusarium staphyleae species complex</taxon>
    </lineage>
</organism>